<sequence length="320" mass="36389">MNPIDFDSQIKPRLEAQIPQIGDPLLDTETQKVNSWVDLLAETDESLMKRSSTQRSVRRRARHFARKVYAISPELFVLCSLSYTISSLPRIPPGMFNEFQNWWALQSPSEPHSNITSTICRNLPRNTGDNHNFLPPSELSEPKSPPRQRKYNNLQQTEKRKRNVANGEDSRSQNYNTGILYSNQGQDSSQTSEYERAAINETNGHYVGEPSEPLLKRPRLESQVLGNTTLFSDGPYLSFSFMRRHMVDKLPEQLRTGIETSKLWTEERERGGLSVTNCLSLYLPEKINEDALLVIRIGYSEGFNVSNVLGLGDPEGLDEA</sequence>
<reference evidence="2" key="1">
    <citation type="journal article" date="2019" name="Beilstein J. Org. Chem.">
        <title>Nanangenines: drimane sesquiterpenoids as the dominant metabolite cohort of a novel Australian fungus, Aspergillus nanangensis.</title>
        <authorList>
            <person name="Lacey H.J."/>
            <person name="Gilchrist C.L.M."/>
            <person name="Crombie A."/>
            <person name="Kalaitzis J.A."/>
            <person name="Vuong D."/>
            <person name="Rutledge P.J."/>
            <person name="Turner P."/>
            <person name="Pitt J.I."/>
            <person name="Lacey E."/>
            <person name="Chooi Y.H."/>
            <person name="Piggott A.M."/>
        </authorList>
    </citation>
    <scope>NUCLEOTIDE SEQUENCE</scope>
    <source>
        <strain evidence="2">MST-FP2251</strain>
    </source>
</reference>
<gene>
    <name evidence="2" type="ORF">FE257_001820</name>
</gene>
<reference evidence="2" key="2">
    <citation type="submission" date="2020-02" db="EMBL/GenBank/DDBJ databases">
        <authorList>
            <person name="Gilchrist C.L.M."/>
            <person name="Chooi Y.-H."/>
        </authorList>
    </citation>
    <scope>NUCLEOTIDE SEQUENCE</scope>
    <source>
        <strain evidence="2">MST-FP2251</strain>
    </source>
</reference>
<evidence type="ECO:0000313" key="3">
    <source>
        <dbReference type="Proteomes" id="UP001194746"/>
    </source>
</evidence>
<feature type="compositionally biased region" description="Polar residues" evidence="1">
    <location>
        <begin position="114"/>
        <end position="130"/>
    </location>
</feature>
<keyword evidence="3" id="KW-1185">Reference proteome</keyword>
<proteinExistence type="predicted"/>
<dbReference type="EMBL" id="VCAU01000124">
    <property type="protein sequence ID" value="KAF9884364.1"/>
    <property type="molecule type" value="Genomic_DNA"/>
</dbReference>
<dbReference type="Proteomes" id="UP001194746">
    <property type="component" value="Unassembled WGS sequence"/>
</dbReference>
<protein>
    <submittedName>
        <fullName evidence="2">Uncharacterized protein</fullName>
    </submittedName>
</protein>
<organism evidence="2 3">
    <name type="scientific">Aspergillus nanangensis</name>
    <dbReference type="NCBI Taxonomy" id="2582783"/>
    <lineage>
        <taxon>Eukaryota</taxon>
        <taxon>Fungi</taxon>
        <taxon>Dikarya</taxon>
        <taxon>Ascomycota</taxon>
        <taxon>Pezizomycotina</taxon>
        <taxon>Eurotiomycetes</taxon>
        <taxon>Eurotiomycetidae</taxon>
        <taxon>Eurotiales</taxon>
        <taxon>Aspergillaceae</taxon>
        <taxon>Aspergillus</taxon>
        <taxon>Aspergillus subgen. Circumdati</taxon>
    </lineage>
</organism>
<feature type="region of interest" description="Disordered" evidence="1">
    <location>
        <begin position="114"/>
        <end position="193"/>
    </location>
</feature>
<feature type="compositionally biased region" description="Polar residues" evidence="1">
    <location>
        <begin position="172"/>
        <end position="192"/>
    </location>
</feature>
<dbReference type="AlphaFoldDB" id="A0AAD4CDA9"/>
<evidence type="ECO:0000256" key="1">
    <source>
        <dbReference type="SAM" id="MobiDB-lite"/>
    </source>
</evidence>
<evidence type="ECO:0000313" key="2">
    <source>
        <dbReference type="EMBL" id="KAF9884364.1"/>
    </source>
</evidence>
<comment type="caution">
    <text evidence="2">The sequence shown here is derived from an EMBL/GenBank/DDBJ whole genome shotgun (WGS) entry which is preliminary data.</text>
</comment>
<name>A0AAD4CDA9_ASPNN</name>
<accession>A0AAD4CDA9</accession>